<comment type="caution">
    <text evidence="6">The sequence shown here is derived from an EMBL/GenBank/DDBJ whole genome shotgun (WGS) entry which is preliminary data.</text>
</comment>
<dbReference type="PANTHER" id="PTHR11860">
    <property type="entry name" value="POLYMERIC-IMMUNOGLOBULIN RECEPTOR"/>
    <property type="match status" value="1"/>
</dbReference>
<dbReference type="InterPro" id="IPR003599">
    <property type="entry name" value="Ig_sub"/>
</dbReference>
<gene>
    <name evidence="6" type="ORF">FSCOSCO3_A036368</name>
</gene>
<dbReference type="PROSITE" id="PS50835">
    <property type="entry name" value="IG_LIKE"/>
    <property type="match status" value="1"/>
</dbReference>
<dbReference type="PANTHER" id="PTHR11860:SF118">
    <property type="entry name" value="CMRF35-LIKE MOLECULE 3-RELATED"/>
    <property type="match status" value="1"/>
</dbReference>
<name>A0AAV1P918_SCOSC</name>
<evidence type="ECO:0000313" key="6">
    <source>
        <dbReference type="EMBL" id="CAK6968362.1"/>
    </source>
</evidence>
<dbReference type="Gene3D" id="2.60.40.10">
    <property type="entry name" value="Immunoglobulins"/>
    <property type="match status" value="1"/>
</dbReference>
<keyword evidence="7" id="KW-1185">Reference proteome</keyword>
<dbReference type="Proteomes" id="UP001314229">
    <property type="component" value="Unassembled WGS sequence"/>
</dbReference>
<evidence type="ECO:0000256" key="4">
    <source>
        <dbReference type="SAM" id="Phobius"/>
    </source>
</evidence>
<accession>A0AAV1P918</accession>
<dbReference type="InterPro" id="IPR036179">
    <property type="entry name" value="Ig-like_dom_sf"/>
</dbReference>
<comment type="subcellular location">
    <subcellularLocation>
        <location evidence="1">Membrane</location>
    </subcellularLocation>
</comment>
<dbReference type="InterPro" id="IPR050671">
    <property type="entry name" value="CD300_family_receptors"/>
</dbReference>
<evidence type="ECO:0000256" key="1">
    <source>
        <dbReference type="ARBA" id="ARBA00004370"/>
    </source>
</evidence>
<evidence type="ECO:0000256" key="2">
    <source>
        <dbReference type="ARBA" id="ARBA00022692"/>
    </source>
</evidence>
<dbReference type="SMART" id="SM00409">
    <property type="entry name" value="IG"/>
    <property type="match status" value="1"/>
</dbReference>
<dbReference type="GO" id="GO:0004888">
    <property type="term" value="F:transmembrane signaling receptor activity"/>
    <property type="evidence" value="ECO:0007669"/>
    <property type="project" value="TreeGrafter"/>
</dbReference>
<reference evidence="6 7" key="1">
    <citation type="submission" date="2024-01" db="EMBL/GenBank/DDBJ databases">
        <authorList>
            <person name="Alioto T."/>
            <person name="Alioto T."/>
            <person name="Gomez Garrido J."/>
        </authorList>
    </citation>
    <scope>NUCLEOTIDE SEQUENCE [LARGE SCALE GENOMIC DNA]</scope>
</reference>
<dbReference type="Pfam" id="PF07686">
    <property type="entry name" value="V-set"/>
    <property type="match status" value="1"/>
</dbReference>
<protein>
    <submittedName>
        <fullName evidence="6">Uncharacterized protein LOC128366230</fullName>
    </submittedName>
</protein>
<dbReference type="InterPro" id="IPR013783">
    <property type="entry name" value="Ig-like_fold"/>
</dbReference>
<proteinExistence type="predicted"/>
<dbReference type="SUPFAM" id="SSF48726">
    <property type="entry name" value="Immunoglobulin"/>
    <property type="match status" value="1"/>
</dbReference>
<evidence type="ECO:0000313" key="7">
    <source>
        <dbReference type="Proteomes" id="UP001314229"/>
    </source>
</evidence>
<keyword evidence="2 4" id="KW-0812">Transmembrane</keyword>
<dbReference type="InterPro" id="IPR013106">
    <property type="entry name" value="Ig_V-set"/>
</dbReference>
<keyword evidence="3 4" id="KW-0472">Membrane</keyword>
<dbReference type="EMBL" id="CAWUFR010000118">
    <property type="protein sequence ID" value="CAK6968362.1"/>
    <property type="molecule type" value="Genomic_DNA"/>
</dbReference>
<dbReference type="AlphaFoldDB" id="A0AAV1P918"/>
<dbReference type="GO" id="GO:0005886">
    <property type="term" value="C:plasma membrane"/>
    <property type="evidence" value="ECO:0007669"/>
    <property type="project" value="TreeGrafter"/>
</dbReference>
<organism evidence="6 7">
    <name type="scientific">Scomber scombrus</name>
    <name type="common">Atlantic mackerel</name>
    <name type="synonym">Scomber vernalis</name>
    <dbReference type="NCBI Taxonomy" id="13677"/>
    <lineage>
        <taxon>Eukaryota</taxon>
        <taxon>Metazoa</taxon>
        <taxon>Chordata</taxon>
        <taxon>Craniata</taxon>
        <taxon>Vertebrata</taxon>
        <taxon>Euteleostomi</taxon>
        <taxon>Actinopterygii</taxon>
        <taxon>Neopterygii</taxon>
        <taxon>Teleostei</taxon>
        <taxon>Neoteleostei</taxon>
        <taxon>Acanthomorphata</taxon>
        <taxon>Pelagiaria</taxon>
        <taxon>Scombriformes</taxon>
        <taxon>Scombridae</taxon>
        <taxon>Scomber</taxon>
    </lineage>
</organism>
<evidence type="ECO:0000259" key="5">
    <source>
        <dbReference type="PROSITE" id="PS50835"/>
    </source>
</evidence>
<feature type="transmembrane region" description="Helical" evidence="4">
    <location>
        <begin position="159"/>
        <end position="186"/>
    </location>
</feature>
<dbReference type="InterPro" id="IPR007110">
    <property type="entry name" value="Ig-like_dom"/>
</dbReference>
<evidence type="ECO:0000256" key="3">
    <source>
        <dbReference type="ARBA" id="ARBA00023136"/>
    </source>
</evidence>
<keyword evidence="4" id="KW-1133">Transmembrane helix</keyword>
<feature type="domain" description="Ig-like" evidence="5">
    <location>
        <begin position="36"/>
        <end position="124"/>
    </location>
</feature>
<sequence>MGASWVSWRASIIVIITVLQIQVLFSVKTIAVTGLEGQIFSFRCEYPDRQQSNAKYFCRDDDNMSSSHLIRTDKHNEWVNEGRFSLYDNTTAAFFTVRMDKLIPEDSGLYRCGVDDSSSPDHISYIHLNVYQANPPENLMHHMTVTPMSRESIVDKHNLALFLTAVMCVTALLFVCVFTLCLLLVVKRRRSGPRQNRETSSDYETMTPGLKTEPELRCGCSAPDCADLSGLSPPPPDLCSHFTVKQRESTVTLSLGEYVDVDEPGHICHYQHLDVSQLEEHVYHSLQGNTGPKYRPATVKEKC</sequence>